<feature type="region of interest" description="Disordered" evidence="2">
    <location>
        <begin position="1459"/>
        <end position="1489"/>
    </location>
</feature>
<name>A0A6L2KNC1_TANCI</name>
<dbReference type="InterPro" id="IPR043128">
    <property type="entry name" value="Rev_trsase/Diguanyl_cyclase"/>
</dbReference>
<gene>
    <name evidence="4" type="ORF">Tci_021583</name>
</gene>
<feature type="region of interest" description="Disordered" evidence="2">
    <location>
        <begin position="1763"/>
        <end position="1794"/>
    </location>
</feature>
<dbReference type="EMBL" id="BKCJ010002588">
    <property type="protein sequence ID" value="GEU49605.1"/>
    <property type="molecule type" value="Genomic_DNA"/>
</dbReference>
<dbReference type="InterPro" id="IPR005162">
    <property type="entry name" value="Retrotrans_gag_dom"/>
</dbReference>
<organism evidence="4">
    <name type="scientific">Tanacetum cinerariifolium</name>
    <name type="common">Dalmatian daisy</name>
    <name type="synonym">Chrysanthemum cinerariifolium</name>
    <dbReference type="NCBI Taxonomy" id="118510"/>
    <lineage>
        <taxon>Eukaryota</taxon>
        <taxon>Viridiplantae</taxon>
        <taxon>Streptophyta</taxon>
        <taxon>Embryophyta</taxon>
        <taxon>Tracheophyta</taxon>
        <taxon>Spermatophyta</taxon>
        <taxon>Magnoliopsida</taxon>
        <taxon>eudicotyledons</taxon>
        <taxon>Gunneridae</taxon>
        <taxon>Pentapetalae</taxon>
        <taxon>asterids</taxon>
        <taxon>campanulids</taxon>
        <taxon>Asterales</taxon>
        <taxon>Asteraceae</taxon>
        <taxon>Asteroideae</taxon>
        <taxon>Anthemideae</taxon>
        <taxon>Anthemidinae</taxon>
        <taxon>Tanacetum</taxon>
    </lineage>
</organism>
<dbReference type="Pfam" id="PF03732">
    <property type="entry name" value="Retrotrans_gag"/>
    <property type="match status" value="1"/>
</dbReference>
<dbReference type="InterPro" id="IPR000477">
    <property type="entry name" value="RT_dom"/>
</dbReference>
<dbReference type="PANTHER" id="PTHR37984:SF5">
    <property type="entry name" value="PROTEIN NYNRIN-LIKE"/>
    <property type="match status" value="1"/>
</dbReference>
<feature type="compositionally biased region" description="Polar residues" evidence="2">
    <location>
        <begin position="1"/>
        <end position="15"/>
    </location>
</feature>
<feature type="coiled-coil region" evidence="1">
    <location>
        <begin position="1639"/>
        <end position="1677"/>
    </location>
</feature>
<dbReference type="InterPro" id="IPR036397">
    <property type="entry name" value="RNaseH_sf"/>
</dbReference>
<dbReference type="Gene3D" id="3.10.10.10">
    <property type="entry name" value="HIV Type 1 Reverse Transcriptase, subunit A, domain 1"/>
    <property type="match status" value="1"/>
</dbReference>
<dbReference type="SUPFAM" id="SSF56672">
    <property type="entry name" value="DNA/RNA polymerases"/>
    <property type="match status" value="1"/>
</dbReference>
<dbReference type="SUPFAM" id="SSF53098">
    <property type="entry name" value="Ribonuclease H-like"/>
    <property type="match status" value="1"/>
</dbReference>
<feature type="coiled-coil region" evidence="1">
    <location>
        <begin position="1518"/>
        <end position="1545"/>
    </location>
</feature>
<dbReference type="GO" id="GO:0003676">
    <property type="term" value="F:nucleic acid binding"/>
    <property type="evidence" value="ECO:0007669"/>
    <property type="project" value="InterPro"/>
</dbReference>
<protein>
    <submittedName>
        <fullName evidence="4">Reverse transcriptase domain-containing protein</fullName>
    </submittedName>
</protein>
<dbReference type="Gene3D" id="3.30.70.270">
    <property type="match status" value="1"/>
</dbReference>
<dbReference type="PROSITE" id="PS50994">
    <property type="entry name" value="INTEGRASE"/>
    <property type="match status" value="1"/>
</dbReference>
<dbReference type="Gene3D" id="3.30.420.10">
    <property type="entry name" value="Ribonuclease H-like superfamily/Ribonuclease H"/>
    <property type="match status" value="1"/>
</dbReference>
<dbReference type="CDD" id="cd01647">
    <property type="entry name" value="RT_LTR"/>
    <property type="match status" value="1"/>
</dbReference>
<feature type="compositionally biased region" description="Basic and acidic residues" evidence="2">
    <location>
        <begin position="1774"/>
        <end position="1794"/>
    </location>
</feature>
<accession>A0A6L2KNC1</accession>
<dbReference type="InterPro" id="IPR050951">
    <property type="entry name" value="Retrovirus_Pol_polyprotein"/>
</dbReference>
<dbReference type="GO" id="GO:0003964">
    <property type="term" value="F:RNA-directed DNA polymerase activity"/>
    <property type="evidence" value="ECO:0007669"/>
    <property type="project" value="UniProtKB-KW"/>
</dbReference>
<reference evidence="4" key="1">
    <citation type="journal article" date="2019" name="Sci. Rep.">
        <title>Draft genome of Tanacetum cinerariifolium, the natural source of mosquito coil.</title>
        <authorList>
            <person name="Yamashiro T."/>
            <person name="Shiraishi A."/>
            <person name="Satake H."/>
            <person name="Nakayama K."/>
        </authorList>
    </citation>
    <scope>NUCLEOTIDE SEQUENCE</scope>
</reference>
<sequence length="1922" mass="220630">MRTRNSYFPNNSSATIPRRRNKRHTPNIAKPGLCTIVEKADNRTMEELLQAPMEGYGEAIVILEINVDHFEIKMNLLQLVQANPYHGFERENHHTHINNFKRITLTLKFKDVPNDVIKLMMFSYSLKGNARVWYDKEPPNSILTWEDLVNKFVNQFFPPSKSTHLRHEISCFTQRFEETFREAWERFKEMLRAMNMTYKENASKSRDRIDKLADQISTLVDIFAKKIVTPAPIKADEESCVTCGGAHAYYNCLNTDSNQPSVCVATGTYNQVAPQNRASNFMAPPGFAPNQSSTSGTHPSNTIPNPKGEIKEITTQSGVAYEGPSIPTPKKVVERETKETTDKDQTNFQGSTAHIQPPVTPILKPDVLKTLHLHFDICFADALLLMPKFASTIKSFLTNKDKLFELAKIPLNENCSAMLLKKLPEKLGDPGKFLIPCDFPGMHVCYTLADLGVAEDVFVKVGKFHFLTDFVVVDFEADPRVPLISGRSLLRSGHALNDVYGEEITLRVNEEAVTFNLNQTTRYSSTYDDLLVNRIDIIGVAREDPWVSPIHYVPKKGGITVVENKNNELIPTQLFTGWRVSINYRKLNDATRKDHFPFPFIDQMLERLAGNEFYCFLDGFSGYFQISINLPDQEKITFTCLYGTFAYRIMPFGLCNSAWTFQSFYRRFIQGFSKIVRPMTHLLKKETPFLFFNDCIDAFETLKKKLTEALLLVILDWNLPFEHTCDASDFAIGAVLGQLYTDHSALKYLLSKQDAKPRLIRWVLLLQEFDIIIRDKKGMENLAADHFPRIENPHKDVFVNKDINENFPLETLGKNFSGSTPWFADFSNFHAGNFIVKRMSSQQKKNFFKDSNHVKVANVKENLPQNVIHVCEIFNVPGIDFMGQFPSSQGNRAIISDRGTYFCNDKFAKVMSKYGVTHHLSTAYHPQTSGQVEVSNRGLKRILERTVGENRASWSEKLDDALWAFRTAYKTPIGCTPYKLVYGKSCHLPIELEHTTYWALKHVNFDRKTVGDHGKLQLNELNELRDQAYENSLIYKEKAKKIHESKIKNRIFNVGDRVLLFNYRLKIFSGKLKTRWSGRFTITKVFLYRTIELSQPNGPNFKLGTFRETLAEGEEGTFHLGPERPRVYSDLSSNEKERYNADIQATNILLQGLPKDIYALINYYTDAKEIWDNVKMLLEGSKLPKENRESQLPMNVMHLILMLMRLLLHRPCSWQIDNPWILFMRKLYVKDDTKPVVQNNVSSVPNDASMMIINEMHEQTVQYVSVKAHTKVVDASLTAKLAIYREQVKLPKPYYNEQRKVAIGYKNPLYLTRAKQVQLALYNGHEIIKTHHVSAIVQISKDTLEIAEITMNKKKDKMKTPLWTEQNINIRPPDYSNENYLATFTPQTQLTLEQIFWSKDVFKTVNEDVRLQALVDRKKVIVNEASIRSDLRLDDAEGTTCLPNAAIFEELARMGTYKSKRKQMKETKVPHTEPQIEKHIPTPSHDLLPSGEDRMQLSELMKICTNLSNKVLSLEKIKTNQAVKIEKLKKRVKKLEAEIDADEDLSLINKTTQDHGRMNNEDLFGVNDLDGDEVIIDVTTGENVEQDATVAGKDVSAAADEVVTTAESVKAKDKGKGIMVKPKKPLKKKDQIAFDEEVARKLNAQMKAEMEEEETIAREKDEENRALKREKQISIEERSKLLAKLIESRRNYFAAKKAKEIKNKPLIKAQQKSLMCTYMKNIERYKQKDFKGKSFDAIKNMFDKVYKSINTFVAMDSEVMEGSKKTQAKVTEGGSKRAGDEIEQESAKRQSLEKEDDTAELKRCLEIILEDDDDGRKSYFKIIRADGNSQNYLAFGTMFKNFNREDLEVLRSIVKERFKKTNPVNDMDNLLFQTLKTMFEHHVEDNIWKYQQGVVKVHNWKLYDSYGVCCVTIAEYGVLSPG</sequence>
<dbReference type="Pfam" id="PF00078">
    <property type="entry name" value="RVT_1"/>
    <property type="match status" value="1"/>
</dbReference>
<keyword evidence="4" id="KW-0548">Nucleotidyltransferase</keyword>
<feature type="region of interest" description="Disordered" evidence="2">
    <location>
        <begin position="1"/>
        <end position="28"/>
    </location>
</feature>
<evidence type="ECO:0000256" key="2">
    <source>
        <dbReference type="SAM" id="MobiDB-lite"/>
    </source>
</evidence>
<evidence type="ECO:0000259" key="3">
    <source>
        <dbReference type="PROSITE" id="PS50994"/>
    </source>
</evidence>
<keyword evidence="1" id="KW-0175">Coiled coil</keyword>
<comment type="caution">
    <text evidence="4">The sequence shown here is derived from an EMBL/GenBank/DDBJ whole genome shotgun (WGS) entry which is preliminary data.</text>
</comment>
<dbReference type="GO" id="GO:0015074">
    <property type="term" value="P:DNA integration"/>
    <property type="evidence" value="ECO:0007669"/>
    <property type="project" value="InterPro"/>
</dbReference>
<keyword evidence="4" id="KW-0808">Transferase</keyword>
<feature type="domain" description="Integrase catalytic" evidence="3">
    <location>
        <begin position="892"/>
        <end position="985"/>
    </location>
</feature>
<evidence type="ECO:0000256" key="1">
    <source>
        <dbReference type="SAM" id="Coils"/>
    </source>
</evidence>
<dbReference type="InterPro" id="IPR012337">
    <property type="entry name" value="RNaseH-like_sf"/>
</dbReference>
<dbReference type="InterPro" id="IPR043502">
    <property type="entry name" value="DNA/RNA_pol_sf"/>
</dbReference>
<evidence type="ECO:0000313" key="4">
    <source>
        <dbReference type="EMBL" id="GEU49605.1"/>
    </source>
</evidence>
<dbReference type="PANTHER" id="PTHR37984">
    <property type="entry name" value="PROTEIN CBG26694"/>
    <property type="match status" value="1"/>
</dbReference>
<dbReference type="InterPro" id="IPR001584">
    <property type="entry name" value="Integrase_cat-core"/>
</dbReference>
<feature type="compositionally biased region" description="Basic and acidic residues" evidence="2">
    <location>
        <begin position="1464"/>
        <end position="1480"/>
    </location>
</feature>
<keyword evidence="4" id="KW-0695">RNA-directed DNA polymerase</keyword>
<proteinExistence type="predicted"/>